<name>A0A9D9HQT0_9SPIR</name>
<dbReference type="InterPro" id="IPR029028">
    <property type="entry name" value="Alpha/beta_knot_MTases"/>
</dbReference>
<keyword evidence="2" id="KW-0808">Transferase</keyword>
<dbReference type="AlphaFoldDB" id="A0A9D9HQT0"/>
<dbReference type="GO" id="GO:0008173">
    <property type="term" value="F:RNA methyltransferase activity"/>
    <property type="evidence" value="ECO:0007669"/>
    <property type="project" value="InterPro"/>
</dbReference>
<evidence type="ECO:0000259" key="3">
    <source>
        <dbReference type="Pfam" id="PF00588"/>
    </source>
</evidence>
<dbReference type="GO" id="GO:0006396">
    <property type="term" value="P:RNA processing"/>
    <property type="evidence" value="ECO:0007669"/>
    <property type="project" value="InterPro"/>
</dbReference>
<comment type="caution">
    <text evidence="4">The sequence shown here is derived from an EMBL/GenBank/DDBJ whole genome shotgun (WGS) entry which is preliminary data.</text>
</comment>
<evidence type="ECO:0000313" key="4">
    <source>
        <dbReference type="EMBL" id="MBO8458096.1"/>
    </source>
</evidence>
<dbReference type="PANTHER" id="PTHR46429">
    <property type="entry name" value="23S RRNA (GUANOSINE-2'-O-)-METHYLTRANSFERASE RLMB"/>
    <property type="match status" value="1"/>
</dbReference>
<dbReference type="PANTHER" id="PTHR46429:SF1">
    <property type="entry name" value="23S RRNA (GUANOSINE-2'-O-)-METHYLTRANSFERASE RLMB"/>
    <property type="match status" value="1"/>
</dbReference>
<reference evidence="4" key="2">
    <citation type="journal article" date="2021" name="PeerJ">
        <title>Extensive microbial diversity within the chicken gut microbiome revealed by metagenomics and culture.</title>
        <authorList>
            <person name="Gilroy R."/>
            <person name="Ravi A."/>
            <person name="Getino M."/>
            <person name="Pursley I."/>
            <person name="Horton D.L."/>
            <person name="Alikhan N.F."/>
            <person name="Baker D."/>
            <person name="Gharbi K."/>
            <person name="Hall N."/>
            <person name="Watson M."/>
            <person name="Adriaenssens E.M."/>
            <person name="Foster-Nyarko E."/>
            <person name="Jarju S."/>
            <person name="Secka A."/>
            <person name="Antonio M."/>
            <person name="Oren A."/>
            <person name="Chaudhuri R.R."/>
            <person name="La Ragione R."/>
            <person name="Hildebrand F."/>
            <person name="Pallen M.J."/>
        </authorList>
    </citation>
    <scope>NUCLEOTIDE SEQUENCE</scope>
    <source>
        <strain evidence="4">10532</strain>
    </source>
</reference>
<evidence type="ECO:0000256" key="2">
    <source>
        <dbReference type="ARBA" id="ARBA00022679"/>
    </source>
</evidence>
<dbReference type="Pfam" id="PF00588">
    <property type="entry name" value="SpoU_methylase"/>
    <property type="match status" value="1"/>
</dbReference>
<organism evidence="4 5">
    <name type="scientific">Candidatus Gallitreponema excrementavium</name>
    <dbReference type="NCBI Taxonomy" id="2840840"/>
    <lineage>
        <taxon>Bacteria</taxon>
        <taxon>Pseudomonadati</taxon>
        <taxon>Spirochaetota</taxon>
        <taxon>Spirochaetia</taxon>
        <taxon>Spirochaetales</taxon>
        <taxon>Candidatus Gallitreponema</taxon>
    </lineage>
</organism>
<dbReference type="InterPro" id="IPR004441">
    <property type="entry name" value="rRNA_MeTrfase_TrmH"/>
</dbReference>
<dbReference type="CDD" id="cd18103">
    <property type="entry name" value="SpoU-like_RlmB"/>
    <property type="match status" value="1"/>
</dbReference>
<dbReference type="SUPFAM" id="SSF75217">
    <property type="entry name" value="alpha/beta knot"/>
    <property type="match status" value="1"/>
</dbReference>
<reference evidence="4" key="1">
    <citation type="submission" date="2020-10" db="EMBL/GenBank/DDBJ databases">
        <authorList>
            <person name="Gilroy R."/>
        </authorList>
    </citation>
    <scope>NUCLEOTIDE SEQUENCE</scope>
    <source>
        <strain evidence="4">10532</strain>
    </source>
</reference>
<proteinExistence type="predicted"/>
<dbReference type="GO" id="GO:0032259">
    <property type="term" value="P:methylation"/>
    <property type="evidence" value="ECO:0007669"/>
    <property type="project" value="UniProtKB-KW"/>
</dbReference>
<dbReference type="Proteomes" id="UP000823638">
    <property type="component" value="Unassembled WGS sequence"/>
</dbReference>
<dbReference type="EMBL" id="JADIMM010000087">
    <property type="protein sequence ID" value="MBO8458096.1"/>
    <property type="molecule type" value="Genomic_DNA"/>
</dbReference>
<dbReference type="GO" id="GO:0005829">
    <property type="term" value="C:cytosol"/>
    <property type="evidence" value="ECO:0007669"/>
    <property type="project" value="TreeGrafter"/>
</dbReference>
<accession>A0A9D9HQT0</accession>
<evidence type="ECO:0000256" key="1">
    <source>
        <dbReference type="ARBA" id="ARBA00022603"/>
    </source>
</evidence>
<gene>
    <name evidence="4" type="primary">rlmB</name>
    <name evidence="4" type="ORF">IAA81_07700</name>
</gene>
<feature type="domain" description="tRNA/rRNA methyltransferase SpoU type" evidence="3">
    <location>
        <begin position="106"/>
        <end position="244"/>
    </location>
</feature>
<dbReference type="Gene3D" id="3.40.1280.10">
    <property type="match status" value="1"/>
</dbReference>
<dbReference type="InterPro" id="IPR001537">
    <property type="entry name" value="SpoU_MeTrfase"/>
</dbReference>
<evidence type="ECO:0000313" key="5">
    <source>
        <dbReference type="Proteomes" id="UP000823638"/>
    </source>
</evidence>
<protein>
    <submittedName>
        <fullName evidence="4">23S rRNA (Guanosine(2251)-2'-O)-methyltransferase RlmB</fullName>
    </submittedName>
</protein>
<dbReference type="GO" id="GO:0003723">
    <property type="term" value="F:RNA binding"/>
    <property type="evidence" value="ECO:0007669"/>
    <property type="project" value="InterPro"/>
</dbReference>
<dbReference type="NCBIfam" id="TIGR00186">
    <property type="entry name" value="rRNA_methyl_3"/>
    <property type="match status" value="1"/>
</dbReference>
<keyword evidence="1" id="KW-0489">Methyltransferase</keyword>
<dbReference type="InterPro" id="IPR029026">
    <property type="entry name" value="tRNA_m1G_MTases_N"/>
</dbReference>
<sequence>MKILTGFHPIEEKLRVFQKKDNSGIENVKIFYANPGPRVKKILALAKTLNIKTEEVSSVFLSKKVESLPAEYRDHRGLIMEYQETQENPEVSLDTFLSSSGKKSKVLLLDGITDPHNIGAIIRSCDQFGIDLIVYPNHGSGQNSQIISKTSAGSSNWVPYAVVSNLKTAVEKLKAKGFWIYGADAEGDSIQKTVFPDKTAIIMGSEGKGLSRIVREACDNIISIPTCGKIDSLNVSVAAGIILYSVFISEKQNPKTE</sequence>